<feature type="compositionally biased region" description="Basic residues" evidence="1">
    <location>
        <begin position="187"/>
        <end position="199"/>
    </location>
</feature>
<dbReference type="PaxDb" id="2903-EOD23659"/>
<evidence type="ECO:0000313" key="3">
    <source>
        <dbReference type="Proteomes" id="UP000013827"/>
    </source>
</evidence>
<dbReference type="HOGENOM" id="CLU_069981_0_0_1"/>
<reference evidence="3" key="1">
    <citation type="journal article" date="2013" name="Nature">
        <title>Pan genome of the phytoplankton Emiliania underpins its global distribution.</title>
        <authorList>
            <person name="Read B.A."/>
            <person name="Kegel J."/>
            <person name="Klute M.J."/>
            <person name="Kuo A."/>
            <person name="Lefebvre S.C."/>
            <person name="Maumus F."/>
            <person name="Mayer C."/>
            <person name="Miller J."/>
            <person name="Monier A."/>
            <person name="Salamov A."/>
            <person name="Young J."/>
            <person name="Aguilar M."/>
            <person name="Claverie J.M."/>
            <person name="Frickenhaus S."/>
            <person name="Gonzalez K."/>
            <person name="Herman E.K."/>
            <person name="Lin Y.C."/>
            <person name="Napier J."/>
            <person name="Ogata H."/>
            <person name="Sarno A.F."/>
            <person name="Shmutz J."/>
            <person name="Schroeder D."/>
            <person name="de Vargas C."/>
            <person name="Verret F."/>
            <person name="von Dassow P."/>
            <person name="Valentin K."/>
            <person name="Van de Peer Y."/>
            <person name="Wheeler G."/>
            <person name="Dacks J.B."/>
            <person name="Delwiche C.F."/>
            <person name="Dyhrman S.T."/>
            <person name="Glockner G."/>
            <person name="John U."/>
            <person name="Richards T."/>
            <person name="Worden A.Z."/>
            <person name="Zhang X."/>
            <person name="Grigoriev I.V."/>
            <person name="Allen A.E."/>
            <person name="Bidle K."/>
            <person name="Borodovsky M."/>
            <person name="Bowler C."/>
            <person name="Brownlee C."/>
            <person name="Cock J.M."/>
            <person name="Elias M."/>
            <person name="Gladyshev V.N."/>
            <person name="Groth M."/>
            <person name="Guda C."/>
            <person name="Hadaegh A."/>
            <person name="Iglesias-Rodriguez M.D."/>
            <person name="Jenkins J."/>
            <person name="Jones B.M."/>
            <person name="Lawson T."/>
            <person name="Leese F."/>
            <person name="Lindquist E."/>
            <person name="Lobanov A."/>
            <person name="Lomsadze A."/>
            <person name="Malik S.B."/>
            <person name="Marsh M.E."/>
            <person name="Mackinder L."/>
            <person name="Mock T."/>
            <person name="Mueller-Roeber B."/>
            <person name="Pagarete A."/>
            <person name="Parker M."/>
            <person name="Probert I."/>
            <person name="Quesneville H."/>
            <person name="Raines C."/>
            <person name="Rensing S.A."/>
            <person name="Riano-Pachon D.M."/>
            <person name="Richier S."/>
            <person name="Rokitta S."/>
            <person name="Shiraiwa Y."/>
            <person name="Soanes D.M."/>
            <person name="van der Giezen M."/>
            <person name="Wahlund T.M."/>
            <person name="Williams B."/>
            <person name="Wilson W."/>
            <person name="Wolfe G."/>
            <person name="Wurch L.L."/>
        </authorList>
    </citation>
    <scope>NUCLEOTIDE SEQUENCE</scope>
</reference>
<name>A0A0D3JJH4_EMIH1</name>
<proteinExistence type="predicted"/>
<evidence type="ECO:0000256" key="1">
    <source>
        <dbReference type="SAM" id="MobiDB-lite"/>
    </source>
</evidence>
<dbReference type="Proteomes" id="UP000013827">
    <property type="component" value="Unassembled WGS sequence"/>
</dbReference>
<dbReference type="EnsemblProtists" id="EOD23659">
    <property type="protein sequence ID" value="EOD23659"/>
    <property type="gene ID" value="EMIHUDRAFT_123670"/>
</dbReference>
<dbReference type="AlphaFoldDB" id="A0A0D3JJH4"/>
<dbReference type="GeneID" id="17269206"/>
<reference evidence="2" key="2">
    <citation type="submission" date="2024-10" db="UniProtKB">
        <authorList>
            <consortium name="EnsemblProtists"/>
        </authorList>
    </citation>
    <scope>IDENTIFICATION</scope>
</reference>
<accession>A0A0D3JJH4</accession>
<organism evidence="2 3">
    <name type="scientific">Emiliania huxleyi (strain CCMP1516)</name>
    <dbReference type="NCBI Taxonomy" id="280463"/>
    <lineage>
        <taxon>Eukaryota</taxon>
        <taxon>Haptista</taxon>
        <taxon>Haptophyta</taxon>
        <taxon>Prymnesiophyceae</taxon>
        <taxon>Isochrysidales</taxon>
        <taxon>Noelaerhabdaceae</taxon>
        <taxon>Emiliania</taxon>
    </lineage>
</organism>
<keyword evidence="3" id="KW-1185">Reference proteome</keyword>
<evidence type="ECO:0000313" key="2">
    <source>
        <dbReference type="EnsemblProtists" id="EOD23659"/>
    </source>
</evidence>
<protein>
    <submittedName>
        <fullName evidence="2">Uncharacterized protein</fullName>
    </submittedName>
</protein>
<feature type="compositionally biased region" description="Basic and acidic residues" evidence="1">
    <location>
        <begin position="154"/>
        <end position="178"/>
    </location>
</feature>
<feature type="region of interest" description="Disordered" evidence="1">
    <location>
        <begin position="240"/>
        <end position="266"/>
    </location>
</feature>
<dbReference type="RefSeq" id="XP_005776088.1">
    <property type="nucleotide sequence ID" value="XM_005776031.1"/>
</dbReference>
<sequence>PKPEAQQLEYLRYQIEMRVLGLGWSEYATRWSSAADSRIGTVAHLTKLLEELIKGETARKRFPADSEKCPPFSMARVAMTGTAAADPVADGAGAQAPATVVPPGMRSGPWNSYDKAQLEDAVGVARLFGASCVRVIRPGYATIEVDLKHEKAAGDRESVKAAERSYIERTAPKKKELTDEQLAAKAASRKAKKNRQKERRAKEAGERAAASEAERVERPRAQLRANIEYVMDGLRSAAARARSQAGSKTRVTYSLPPERDDGYRRGPSVVCATVPQGTVATTVASDWLANELAEHGEIDAACRDKYVMHLMTAAGASAPADAVFRSRSGVQVVLTHGTGPAV</sequence>
<dbReference type="KEGG" id="ehx:EMIHUDRAFT_123670"/>
<feature type="region of interest" description="Disordered" evidence="1">
    <location>
        <begin position="154"/>
        <end position="217"/>
    </location>
</feature>